<gene>
    <name evidence="1" type="primary">ORF17887</name>
</gene>
<name>A0A0B6YB82_9EUPU</name>
<sequence length="82" mass="9437">LCASYAPQEGKHIKFLRRFLFTKAASLGSLPQSPCGSQYYYCLFPLREPATHRCTREYEHHQPKDMLEMDQTCDAHGDLTLS</sequence>
<accession>A0A0B6YB82</accession>
<proteinExistence type="predicted"/>
<organism evidence="1">
    <name type="scientific">Arion vulgaris</name>
    <dbReference type="NCBI Taxonomy" id="1028688"/>
    <lineage>
        <taxon>Eukaryota</taxon>
        <taxon>Metazoa</taxon>
        <taxon>Spiralia</taxon>
        <taxon>Lophotrochozoa</taxon>
        <taxon>Mollusca</taxon>
        <taxon>Gastropoda</taxon>
        <taxon>Heterobranchia</taxon>
        <taxon>Euthyneura</taxon>
        <taxon>Panpulmonata</taxon>
        <taxon>Eupulmonata</taxon>
        <taxon>Stylommatophora</taxon>
        <taxon>Helicina</taxon>
        <taxon>Arionoidea</taxon>
        <taxon>Arionidae</taxon>
        <taxon>Arion</taxon>
    </lineage>
</organism>
<evidence type="ECO:0000313" key="1">
    <source>
        <dbReference type="EMBL" id="CEK52745.1"/>
    </source>
</evidence>
<dbReference type="EMBL" id="HACG01005880">
    <property type="protein sequence ID" value="CEK52745.1"/>
    <property type="molecule type" value="Transcribed_RNA"/>
</dbReference>
<feature type="non-terminal residue" evidence="1">
    <location>
        <position position="1"/>
    </location>
</feature>
<dbReference type="AlphaFoldDB" id="A0A0B6YB82"/>
<reference evidence="1" key="1">
    <citation type="submission" date="2014-12" db="EMBL/GenBank/DDBJ databases">
        <title>Insight into the proteome of Arion vulgaris.</title>
        <authorList>
            <person name="Aradska J."/>
            <person name="Bulat T."/>
            <person name="Smidak R."/>
            <person name="Sarate P."/>
            <person name="Gangsoo J."/>
            <person name="Sialana F."/>
            <person name="Bilban M."/>
            <person name="Lubec G."/>
        </authorList>
    </citation>
    <scope>NUCLEOTIDE SEQUENCE</scope>
    <source>
        <tissue evidence="1">Skin</tissue>
    </source>
</reference>
<protein>
    <submittedName>
        <fullName evidence="1">Uncharacterized protein</fullName>
    </submittedName>
</protein>